<feature type="transmembrane region" description="Helical" evidence="7">
    <location>
        <begin position="223"/>
        <end position="245"/>
    </location>
</feature>
<feature type="transmembrane region" description="Helical" evidence="7">
    <location>
        <begin position="382"/>
        <end position="400"/>
    </location>
</feature>
<feature type="transmembrane region" description="Helical" evidence="7">
    <location>
        <begin position="190"/>
        <end position="211"/>
    </location>
</feature>
<dbReference type="EMBL" id="JAVRRG010000204">
    <property type="protein sequence ID" value="KAK5077705.1"/>
    <property type="molecule type" value="Genomic_DNA"/>
</dbReference>
<dbReference type="InterPro" id="IPR036259">
    <property type="entry name" value="MFS_trans_sf"/>
</dbReference>
<dbReference type="Gene3D" id="1.20.1250.20">
    <property type="entry name" value="MFS general substrate transporter like domains"/>
    <property type="match status" value="2"/>
</dbReference>
<evidence type="ECO:0000256" key="7">
    <source>
        <dbReference type="SAM" id="Phobius"/>
    </source>
</evidence>
<evidence type="ECO:0000256" key="6">
    <source>
        <dbReference type="SAM" id="MobiDB-lite"/>
    </source>
</evidence>
<keyword evidence="4 7" id="KW-1133">Transmembrane helix</keyword>
<evidence type="ECO:0000313" key="9">
    <source>
        <dbReference type="EMBL" id="KAK5077705.1"/>
    </source>
</evidence>
<dbReference type="InterPro" id="IPR011701">
    <property type="entry name" value="MFS"/>
</dbReference>
<feature type="transmembrane region" description="Helical" evidence="7">
    <location>
        <begin position="412"/>
        <end position="428"/>
    </location>
</feature>
<evidence type="ECO:0000256" key="4">
    <source>
        <dbReference type="ARBA" id="ARBA00022989"/>
    </source>
</evidence>
<name>A0ABR0JX42_9EURO</name>
<feature type="transmembrane region" description="Helical" evidence="7">
    <location>
        <begin position="434"/>
        <end position="455"/>
    </location>
</feature>
<evidence type="ECO:0000313" key="10">
    <source>
        <dbReference type="Proteomes" id="UP001345013"/>
    </source>
</evidence>
<dbReference type="SUPFAM" id="SSF103473">
    <property type="entry name" value="MFS general substrate transporter"/>
    <property type="match status" value="1"/>
</dbReference>
<feature type="transmembrane region" description="Helical" evidence="7">
    <location>
        <begin position="105"/>
        <end position="123"/>
    </location>
</feature>
<accession>A0ABR0JX42</accession>
<feature type="compositionally biased region" description="Basic and acidic residues" evidence="6">
    <location>
        <begin position="12"/>
        <end position="25"/>
    </location>
</feature>
<keyword evidence="10" id="KW-1185">Reference proteome</keyword>
<dbReference type="Pfam" id="PF07690">
    <property type="entry name" value="MFS_1"/>
    <property type="match status" value="1"/>
</dbReference>
<protein>
    <recommendedName>
        <fullName evidence="8">Major facilitator superfamily (MFS) profile domain-containing protein</fullName>
    </recommendedName>
</protein>
<reference evidence="9 10" key="1">
    <citation type="submission" date="2023-08" db="EMBL/GenBank/DDBJ databases">
        <title>Black Yeasts Isolated from many extreme environments.</title>
        <authorList>
            <person name="Coleine C."/>
            <person name="Stajich J.E."/>
            <person name="Selbmann L."/>
        </authorList>
    </citation>
    <scope>NUCLEOTIDE SEQUENCE [LARGE SCALE GENOMIC DNA]</scope>
    <source>
        <strain evidence="9 10">CCFEE 5885</strain>
    </source>
</reference>
<sequence>MFGRGSSPSSSDNEKKRDSQVERRASVTSRAESLHDLPDPDAGKSPEERAKIDKALLWKVDRWIIPWLCLLYLLSFLDRSNIGNARVAGMEKSLGMAGHDYNNTLTIFFISYALAEPVTNVLLKRMTPRIFFTSIILLWGFIMTMMGLVTSYAGLLGCRFVLGLAEAGLFPGVNYYLSCWYKRSELGIRAAIFFSAAALAGSFGGLLAAAIAQMDGVGGKPGWAWIFIIEGLATMFAGCFCWWLVFNWPDTATFLTPEERLRVRRRLAEDKQSSTGEEYDKRHIFAALKDWKTWGYAFIYMGTLCPLYSFSLFLPTILVGMGYAGTRAQLLSVPPYACAAVLTIFVGWVADRTRMRGYCNMVTVTFGIVGFCMLIGSTEPRIQYAGTFLGAMGIYPAVPNSLTWAANNLEGVYKRGVCIGIIVGWGNLNGVGHGVVLAYQLIALLGGTIIMHLMLRRENRLRASGRRDNMHQGMTADQIWVAGDNRPDFKYVL</sequence>
<feature type="transmembrane region" description="Helical" evidence="7">
    <location>
        <begin position="357"/>
        <end position="376"/>
    </location>
</feature>
<feature type="compositionally biased region" description="Polar residues" evidence="6">
    <location>
        <begin position="1"/>
        <end position="11"/>
    </location>
</feature>
<keyword evidence="2" id="KW-0813">Transport</keyword>
<organism evidence="9 10">
    <name type="scientific">Lithohypha guttulata</name>
    <dbReference type="NCBI Taxonomy" id="1690604"/>
    <lineage>
        <taxon>Eukaryota</taxon>
        <taxon>Fungi</taxon>
        <taxon>Dikarya</taxon>
        <taxon>Ascomycota</taxon>
        <taxon>Pezizomycotina</taxon>
        <taxon>Eurotiomycetes</taxon>
        <taxon>Chaetothyriomycetidae</taxon>
        <taxon>Chaetothyriales</taxon>
        <taxon>Trichomeriaceae</taxon>
        <taxon>Lithohypha</taxon>
    </lineage>
</organism>
<feature type="compositionally biased region" description="Basic and acidic residues" evidence="6">
    <location>
        <begin position="32"/>
        <end position="46"/>
    </location>
</feature>
<evidence type="ECO:0000256" key="5">
    <source>
        <dbReference type="ARBA" id="ARBA00023136"/>
    </source>
</evidence>
<keyword evidence="5 7" id="KW-0472">Membrane</keyword>
<evidence type="ECO:0000256" key="3">
    <source>
        <dbReference type="ARBA" id="ARBA00022692"/>
    </source>
</evidence>
<gene>
    <name evidence="9" type="ORF">LTR24_009404</name>
</gene>
<evidence type="ECO:0000256" key="1">
    <source>
        <dbReference type="ARBA" id="ARBA00004141"/>
    </source>
</evidence>
<comment type="caution">
    <text evidence="9">The sequence shown here is derived from an EMBL/GenBank/DDBJ whole genome shotgun (WGS) entry which is preliminary data.</text>
</comment>
<dbReference type="InterPro" id="IPR020846">
    <property type="entry name" value="MFS_dom"/>
</dbReference>
<feature type="transmembrane region" description="Helical" evidence="7">
    <location>
        <begin position="333"/>
        <end position="350"/>
    </location>
</feature>
<dbReference type="PROSITE" id="PS50850">
    <property type="entry name" value="MFS"/>
    <property type="match status" value="1"/>
</dbReference>
<feature type="transmembrane region" description="Helical" evidence="7">
    <location>
        <begin position="298"/>
        <end position="321"/>
    </location>
</feature>
<dbReference type="Proteomes" id="UP001345013">
    <property type="component" value="Unassembled WGS sequence"/>
</dbReference>
<dbReference type="PANTHER" id="PTHR43791:SF19">
    <property type="entry name" value="TRANSPORTER, PUTATIVE (AFU_ORTHOLOGUE AFUA_1G01812)-RELATED"/>
    <property type="match status" value="1"/>
</dbReference>
<evidence type="ECO:0000256" key="2">
    <source>
        <dbReference type="ARBA" id="ARBA00022448"/>
    </source>
</evidence>
<feature type="domain" description="Major facilitator superfamily (MFS) profile" evidence="8">
    <location>
        <begin position="64"/>
        <end position="493"/>
    </location>
</feature>
<feature type="transmembrane region" description="Helical" evidence="7">
    <location>
        <begin position="130"/>
        <end position="154"/>
    </location>
</feature>
<dbReference type="PANTHER" id="PTHR43791">
    <property type="entry name" value="PERMEASE-RELATED"/>
    <property type="match status" value="1"/>
</dbReference>
<comment type="subcellular location">
    <subcellularLocation>
        <location evidence="1">Membrane</location>
        <topology evidence="1">Multi-pass membrane protein</topology>
    </subcellularLocation>
</comment>
<evidence type="ECO:0000259" key="8">
    <source>
        <dbReference type="PROSITE" id="PS50850"/>
    </source>
</evidence>
<feature type="transmembrane region" description="Helical" evidence="7">
    <location>
        <begin position="160"/>
        <end position="178"/>
    </location>
</feature>
<keyword evidence="3 7" id="KW-0812">Transmembrane</keyword>
<proteinExistence type="predicted"/>
<feature type="region of interest" description="Disordered" evidence="6">
    <location>
        <begin position="1"/>
        <end position="46"/>
    </location>
</feature>